<dbReference type="SFLD" id="SFLDS00005">
    <property type="entry name" value="Isoprenoid_Synthase_Type_I"/>
    <property type="match status" value="1"/>
</dbReference>
<sequence>MATSTSAYTPIHHYENFPVASWLCPAHLRAPVAAIYHFARTADDLADEGNAPMAERLQQLREFRLCLWQQMEPPPAWQPLFAALHAQVARHGLPVPLLDALLDAFEQDVKKTATGQGYSDREELLDYCSRSANPIGRLLLHLHNVQDEASLAQSDAICTALQLTNFWQDLQHDIPRGRWYVPERDASAFGVTRPMQAHAIAQRSQPAALTQLVAELVQWTRECMLAGTGLTQRLPGRSGWELRLVIQGGLRILQKIEQSGYQSYHVRPTLSRRDLPAMLWQAWRMKNA</sequence>
<dbReference type="InterPro" id="IPR008949">
    <property type="entry name" value="Isoprenoid_synthase_dom_sf"/>
</dbReference>
<keyword evidence="2" id="KW-1185">Reference proteome</keyword>
<dbReference type="PANTHER" id="PTHR31480">
    <property type="entry name" value="BIFUNCTIONAL LYCOPENE CYCLASE/PHYTOENE SYNTHASE"/>
    <property type="match status" value="1"/>
</dbReference>
<accession>A0A0U1Q1U1</accession>
<comment type="caution">
    <text evidence="1">The sequence shown here is derived from an EMBL/GenBank/DDBJ whole genome shotgun (WGS) entry which is preliminary data.</text>
</comment>
<dbReference type="GO" id="GO:0016114">
    <property type="term" value="P:terpenoid biosynthetic process"/>
    <property type="evidence" value="ECO:0007669"/>
    <property type="project" value="UniProtKB-ARBA"/>
</dbReference>
<name>A0A0U1Q1U1_9BURK</name>
<evidence type="ECO:0000313" key="2">
    <source>
        <dbReference type="Proteomes" id="UP000050580"/>
    </source>
</evidence>
<dbReference type="InterPro" id="IPR002060">
    <property type="entry name" value="Squ/phyt_synthse"/>
</dbReference>
<evidence type="ECO:0008006" key="3">
    <source>
        <dbReference type="Google" id="ProtNLM"/>
    </source>
</evidence>
<dbReference type="CDD" id="cd00683">
    <property type="entry name" value="Trans_IPPS_HH"/>
    <property type="match status" value="1"/>
</dbReference>
<dbReference type="OrthoDB" id="9807580at2"/>
<dbReference type="RefSeq" id="WP_046740952.1">
    <property type="nucleotide sequence ID" value="NZ_LBNQ01000014.1"/>
</dbReference>
<dbReference type="InterPro" id="IPR044843">
    <property type="entry name" value="Trans_IPPS_bact-type"/>
</dbReference>
<protein>
    <recommendedName>
        <fullName evidence="3">Phytoene synthase</fullName>
    </recommendedName>
</protein>
<dbReference type="SFLD" id="SFLDG01212">
    <property type="entry name" value="Phytoene_synthase_like"/>
    <property type="match status" value="1"/>
</dbReference>
<dbReference type="PATRIC" id="fig|1610491.3.peg.748"/>
<dbReference type="EMBL" id="LBNQ01000014">
    <property type="protein sequence ID" value="KKW68729.1"/>
    <property type="molecule type" value="Genomic_DNA"/>
</dbReference>
<dbReference type="GO" id="GO:0051996">
    <property type="term" value="F:squalene synthase [NAD(P)H] activity"/>
    <property type="evidence" value="ECO:0007669"/>
    <property type="project" value="InterPro"/>
</dbReference>
<dbReference type="InterPro" id="IPR017827">
    <property type="entry name" value="HSQ_synthase_HpnC"/>
</dbReference>
<dbReference type="AlphaFoldDB" id="A0A0U1Q1U1"/>
<dbReference type="Proteomes" id="UP000050580">
    <property type="component" value="Unassembled WGS sequence"/>
</dbReference>
<reference evidence="1 2" key="1">
    <citation type="submission" date="2015-05" db="EMBL/GenBank/DDBJ databases">
        <title>Draft genome sequence of Lampropedia sp. CT6, isolated from the microbial mat of a hot water spring, located at Manikaran, India.</title>
        <authorList>
            <person name="Tripathi C."/>
            <person name="Rani P."/>
            <person name="Mahato N.K."/>
            <person name="Lal R."/>
        </authorList>
    </citation>
    <scope>NUCLEOTIDE SEQUENCE [LARGE SCALE GENOMIC DNA]</scope>
    <source>
        <strain evidence="1 2">CT6</strain>
    </source>
</reference>
<evidence type="ECO:0000313" key="1">
    <source>
        <dbReference type="EMBL" id="KKW68729.1"/>
    </source>
</evidence>
<dbReference type="Gene3D" id="1.10.600.10">
    <property type="entry name" value="Farnesyl Diphosphate Synthase"/>
    <property type="match status" value="1"/>
</dbReference>
<dbReference type="NCBIfam" id="TIGR03464">
    <property type="entry name" value="HpnC"/>
    <property type="match status" value="1"/>
</dbReference>
<organism evidence="1 2">
    <name type="scientific">Lampropedia cohaerens</name>
    <dbReference type="NCBI Taxonomy" id="1610491"/>
    <lineage>
        <taxon>Bacteria</taxon>
        <taxon>Pseudomonadati</taxon>
        <taxon>Pseudomonadota</taxon>
        <taxon>Betaproteobacteria</taxon>
        <taxon>Burkholderiales</taxon>
        <taxon>Comamonadaceae</taxon>
        <taxon>Lampropedia</taxon>
    </lineage>
</organism>
<dbReference type="STRING" id="1610491.AAV94_03510"/>
<dbReference type="GO" id="GO:0004311">
    <property type="term" value="F:geranylgeranyl diphosphate synthase activity"/>
    <property type="evidence" value="ECO:0007669"/>
    <property type="project" value="InterPro"/>
</dbReference>
<gene>
    <name evidence="1" type="ORF">AAV94_03510</name>
</gene>
<dbReference type="SUPFAM" id="SSF48576">
    <property type="entry name" value="Terpenoid synthases"/>
    <property type="match status" value="1"/>
</dbReference>
<dbReference type="Pfam" id="PF00494">
    <property type="entry name" value="SQS_PSY"/>
    <property type="match status" value="1"/>
</dbReference>
<proteinExistence type="predicted"/>
<dbReference type="InterPro" id="IPR033904">
    <property type="entry name" value="Trans_IPPS_HH"/>
</dbReference>
<dbReference type="SFLD" id="SFLDG01018">
    <property type="entry name" value="Squalene/Phytoene_Synthase_Lik"/>
    <property type="match status" value="1"/>
</dbReference>